<dbReference type="Proteomes" id="UP001628179">
    <property type="component" value="Unassembled WGS sequence"/>
</dbReference>
<proteinExistence type="predicted"/>
<protein>
    <recommendedName>
        <fullName evidence="4">Mannosyl-3-phosphoglycerate synthase</fullName>
    </recommendedName>
</protein>
<dbReference type="EMBL" id="BAAFSV010000006">
    <property type="protein sequence ID" value="GAB1321048.1"/>
    <property type="molecule type" value="Genomic_DNA"/>
</dbReference>
<comment type="caution">
    <text evidence="2">The sequence shown here is derived from an EMBL/GenBank/DDBJ whole genome shotgun (WGS) entry which is preliminary data.</text>
</comment>
<evidence type="ECO:0000256" key="1">
    <source>
        <dbReference type="SAM" id="MobiDB-lite"/>
    </source>
</evidence>
<gene>
    <name evidence="2" type="ORF">MFIFM68171_11258</name>
</gene>
<accession>A0ABQ0GTH8</accession>
<dbReference type="Pfam" id="PF09488">
    <property type="entry name" value="Osmo_MPGsynth"/>
    <property type="match status" value="1"/>
</dbReference>
<evidence type="ECO:0000313" key="2">
    <source>
        <dbReference type="EMBL" id="GAB1321048.1"/>
    </source>
</evidence>
<reference evidence="2 3" key="1">
    <citation type="submission" date="2024-09" db="EMBL/GenBank/DDBJ databases">
        <title>Itraconazole resistance in Madurella fahalii resulting from another homologue of gene encoding cytochrome P450 14-alpha sterol demethylase (CYP51).</title>
        <authorList>
            <person name="Yoshioka I."/>
            <person name="Fahal A.H."/>
            <person name="Kaneko S."/>
            <person name="Yaguchi T."/>
        </authorList>
    </citation>
    <scope>NUCLEOTIDE SEQUENCE [LARGE SCALE GENOMIC DNA]</scope>
    <source>
        <strain evidence="2 3">IFM 68171</strain>
    </source>
</reference>
<organism evidence="2 3">
    <name type="scientific">Madurella fahalii</name>
    <dbReference type="NCBI Taxonomy" id="1157608"/>
    <lineage>
        <taxon>Eukaryota</taxon>
        <taxon>Fungi</taxon>
        <taxon>Dikarya</taxon>
        <taxon>Ascomycota</taxon>
        <taxon>Pezizomycotina</taxon>
        <taxon>Sordariomycetes</taxon>
        <taxon>Sordariomycetidae</taxon>
        <taxon>Sordariales</taxon>
        <taxon>Sordariales incertae sedis</taxon>
        <taxon>Madurella</taxon>
    </lineage>
</organism>
<feature type="compositionally biased region" description="Basic and acidic residues" evidence="1">
    <location>
        <begin position="74"/>
        <end position="93"/>
    </location>
</feature>
<evidence type="ECO:0000313" key="3">
    <source>
        <dbReference type="Proteomes" id="UP001628179"/>
    </source>
</evidence>
<feature type="region of interest" description="Disordered" evidence="1">
    <location>
        <begin position="74"/>
        <end position="94"/>
    </location>
</feature>
<dbReference type="Gene3D" id="3.90.550.10">
    <property type="entry name" value="Spore Coat Polysaccharide Biosynthesis Protein SpsA, Chain A"/>
    <property type="match status" value="1"/>
</dbReference>
<keyword evidence="3" id="KW-1185">Reference proteome</keyword>
<sequence length="519" mass="56519">MSVPFAWTAQDAGIKTCIRDTSPPLPSDGAVRLTKPCRSRDFGRLHIHEEIRVVELDAGGSARGDGDSLAASLERRAPARGRAERAQNNKGESEAGETVCCPRELLHRVLEQMVIIVPCKNEEVEVIKHVITAIPASCLVILASNCERRVHDRYVQQVEMLKTFDGSPRQILAVHQKDIGAAAAFKEAGMPELVDPVDGTIRNGKGEGMLLGIAIAAAFFPERRYVGFIDADNFYPNSVNEYCRAFAAGLALSQPPELEHTMVRLRWSSKPKFQGGQLVFVREGRCSRIVNSWLNKLLVSVGAECSRMDTGRVPTNKTGEGAGLVSTGNAGEHAMTMELASKLRMAAGYAIEPFHFTDLLERSGHCVSSGKQNGVAYGTPSHRGNINGARKTPQPLQKPVRVLQIRTLSPHFHRASDKAHIRSMWAAGLGAVYHHLSHLSPGEATSGSEAIKTLRKEMHSFAAEHGGIDPRTGELPRPTVYPALDGIDMERFRRVLGMSGLAGSLKCFGLARNGNRIHP</sequence>
<dbReference type="RefSeq" id="XP_070922778.1">
    <property type="nucleotide sequence ID" value="XM_071066677.1"/>
</dbReference>
<name>A0ABQ0GTH8_9PEZI</name>
<dbReference type="GeneID" id="98182000"/>
<dbReference type="InterPro" id="IPR029044">
    <property type="entry name" value="Nucleotide-diphossugar_trans"/>
</dbReference>
<dbReference type="InterPro" id="IPR012812">
    <property type="entry name" value="Osmo_MPG_synth"/>
</dbReference>
<evidence type="ECO:0008006" key="4">
    <source>
        <dbReference type="Google" id="ProtNLM"/>
    </source>
</evidence>